<dbReference type="EMBL" id="UZAM01008812">
    <property type="protein sequence ID" value="VDP06519.1"/>
    <property type="molecule type" value="Genomic_DNA"/>
</dbReference>
<comment type="cofactor">
    <cofactor evidence="1">
        <name>FAD</name>
        <dbReference type="ChEBI" id="CHEBI:57692"/>
    </cofactor>
</comment>
<comment type="similarity">
    <text evidence="2 9">Belongs to the class-I pyridine nucleotide-disulfide oxidoreductase family.</text>
</comment>
<dbReference type="NCBIfam" id="TIGR01438">
    <property type="entry name" value="TGR"/>
    <property type="match status" value="1"/>
</dbReference>
<dbReference type="PANTHER" id="PTHR42737:SF6">
    <property type="entry name" value="THIOREDOXIN-DISULFIDE REDUCTASE"/>
    <property type="match status" value="1"/>
</dbReference>
<evidence type="ECO:0000256" key="1">
    <source>
        <dbReference type="ARBA" id="ARBA00001974"/>
    </source>
</evidence>
<dbReference type="GO" id="GO:0006749">
    <property type="term" value="P:glutathione metabolic process"/>
    <property type="evidence" value="ECO:0007669"/>
    <property type="project" value="TreeGrafter"/>
</dbReference>
<sequence>MVFVKGDCVGNVCDLAKLHSSGLLKEKLQDHQYDLVVIGGGSGGLAAAKEAGEMGKRVAVLDFVMPTPIGTTWGLGGTCLNVGCIPKKIMHQGGLLGQSIKDAAKFGWQVNEDGIFWNTYNNAVQSYIARLNWGNRVALREKLVTYVNGYASFTSSHEIKAIDKNKKETRITSDRFLICTGLRPRYLDIPGAKEYCITSDDLFSLSYCPGKTLCVGASYVSLECAGFLRELGLDVTVMVRSILLRGFDQDMAERVGKFMADEVGVEKIEDGIPGLLRVTAKSNSGETIVDEYNTVSTVVGVLSCSIVCYSNEQSVSAPHVYAIGDTLDGRPELTPVAIHAGRLLVPTTVFTPLEYGACGMPEEVAIDKYGKDSVQVYHSLFFPVEYSIADRKDSDHCYAKVVCHKDDDDRILGMHVIGPNAGEIMQGFALALSMKARKRDLNRLIGIHPTSAEVFTTMQVIKAPDVVLTKTSC</sequence>
<dbReference type="InterPro" id="IPR006338">
    <property type="entry name" value="Thioredoxin/glutathione_Rdtase"/>
</dbReference>
<dbReference type="OrthoDB" id="5956163at2759"/>
<dbReference type="Pfam" id="PF07992">
    <property type="entry name" value="Pyr_redox_2"/>
    <property type="match status" value="1"/>
</dbReference>
<gene>
    <name evidence="12" type="ORF">SBAD_LOCUS5188</name>
</gene>
<dbReference type="PROSITE" id="PS00076">
    <property type="entry name" value="PYRIDINE_REDOX_1"/>
    <property type="match status" value="1"/>
</dbReference>
<keyword evidence="8 9" id="KW-0676">Redox-active center</keyword>
<evidence type="ECO:0000256" key="2">
    <source>
        <dbReference type="ARBA" id="ARBA00007532"/>
    </source>
</evidence>
<dbReference type="InterPro" id="IPR023753">
    <property type="entry name" value="FAD/NAD-binding_dom"/>
</dbReference>
<dbReference type="GO" id="GO:0005739">
    <property type="term" value="C:mitochondrion"/>
    <property type="evidence" value="ECO:0007669"/>
    <property type="project" value="TreeGrafter"/>
</dbReference>
<protein>
    <recommendedName>
        <fullName evidence="14">Thioredoxin-disulfide reductase</fullName>
    </recommendedName>
</protein>
<dbReference type="InterPro" id="IPR046952">
    <property type="entry name" value="GSHR/TRXR-like"/>
</dbReference>
<dbReference type="InterPro" id="IPR004099">
    <property type="entry name" value="Pyr_nucl-diS_OxRdtase_dimer"/>
</dbReference>
<dbReference type="GO" id="GO:0004791">
    <property type="term" value="F:thioredoxin-disulfide reductase (NADPH) activity"/>
    <property type="evidence" value="ECO:0007669"/>
    <property type="project" value="InterPro"/>
</dbReference>
<dbReference type="InterPro" id="IPR012999">
    <property type="entry name" value="Pyr_OxRdtase_I_AS"/>
</dbReference>
<evidence type="ECO:0000313" key="12">
    <source>
        <dbReference type="EMBL" id="VDP06519.1"/>
    </source>
</evidence>
<evidence type="ECO:0008006" key="14">
    <source>
        <dbReference type="Google" id="ProtNLM"/>
    </source>
</evidence>
<evidence type="ECO:0000256" key="6">
    <source>
        <dbReference type="ARBA" id="ARBA00023002"/>
    </source>
</evidence>
<evidence type="ECO:0000256" key="5">
    <source>
        <dbReference type="ARBA" id="ARBA00022857"/>
    </source>
</evidence>
<keyword evidence="4 9" id="KW-0274">FAD</keyword>
<dbReference type="SUPFAM" id="SSF51905">
    <property type="entry name" value="FAD/NAD(P)-binding domain"/>
    <property type="match status" value="1"/>
</dbReference>
<keyword evidence="5" id="KW-0521">NADP</keyword>
<dbReference type="Pfam" id="PF02852">
    <property type="entry name" value="Pyr_redox_dim"/>
    <property type="match status" value="1"/>
</dbReference>
<keyword evidence="3 9" id="KW-0285">Flavoprotein</keyword>
<dbReference type="GO" id="GO:0045454">
    <property type="term" value="P:cell redox homeostasis"/>
    <property type="evidence" value="ECO:0007669"/>
    <property type="project" value="InterPro"/>
</dbReference>
<reference evidence="12 13" key="1">
    <citation type="submission" date="2018-11" db="EMBL/GenBank/DDBJ databases">
        <authorList>
            <consortium name="Pathogen Informatics"/>
        </authorList>
    </citation>
    <scope>NUCLEOTIDE SEQUENCE [LARGE SCALE GENOMIC DNA]</scope>
</reference>
<evidence type="ECO:0000259" key="11">
    <source>
        <dbReference type="Pfam" id="PF07992"/>
    </source>
</evidence>
<evidence type="ECO:0000313" key="13">
    <source>
        <dbReference type="Proteomes" id="UP000270296"/>
    </source>
</evidence>
<dbReference type="GO" id="GO:0004362">
    <property type="term" value="F:glutathione-disulfide reductase (NADPH) activity"/>
    <property type="evidence" value="ECO:0007669"/>
    <property type="project" value="TreeGrafter"/>
</dbReference>
<name>A0A3P8E2B1_9BILA</name>
<dbReference type="FunFam" id="3.50.50.60:FF:000012">
    <property type="entry name" value="Thioredoxin reductase 1, cytoplasmic"/>
    <property type="match status" value="1"/>
</dbReference>
<evidence type="ECO:0000256" key="8">
    <source>
        <dbReference type="ARBA" id="ARBA00023284"/>
    </source>
</evidence>
<dbReference type="GO" id="GO:0034599">
    <property type="term" value="P:cellular response to oxidative stress"/>
    <property type="evidence" value="ECO:0007669"/>
    <property type="project" value="TreeGrafter"/>
</dbReference>
<dbReference type="SUPFAM" id="SSF55424">
    <property type="entry name" value="FAD/NAD-linked reductases, dimerisation (C-terminal) domain"/>
    <property type="match status" value="1"/>
</dbReference>
<dbReference type="Gene3D" id="3.50.50.60">
    <property type="entry name" value="FAD/NAD(P)-binding domain"/>
    <property type="match status" value="3"/>
</dbReference>
<dbReference type="PANTHER" id="PTHR42737">
    <property type="entry name" value="GLUTATHIONE REDUCTASE"/>
    <property type="match status" value="1"/>
</dbReference>
<keyword evidence="7" id="KW-1015">Disulfide bond</keyword>
<dbReference type="Proteomes" id="UP000270296">
    <property type="component" value="Unassembled WGS sequence"/>
</dbReference>
<evidence type="ECO:0000259" key="10">
    <source>
        <dbReference type="Pfam" id="PF02852"/>
    </source>
</evidence>
<dbReference type="AlphaFoldDB" id="A0A3P8E2B1"/>
<evidence type="ECO:0000256" key="4">
    <source>
        <dbReference type="ARBA" id="ARBA00022827"/>
    </source>
</evidence>
<feature type="domain" description="Pyridine nucleotide-disulphide oxidoreductase dimerisation" evidence="10">
    <location>
        <begin position="345"/>
        <end position="458"/>
    </location>
</feature>
<evidence type="ECO:0000256" key="3">
    <source>
        <dbReference type="ARBA" id="ARBA00022630"/>
    </source>
</evidence>
<accession>A0A3P8E2B1</accession>
<dbReference type="PRINTS" id="PR00411">
    <property type="entry name" value="PNDRDTASEI"/>
</dbReference>
<proteinExistence type="inferred from homology"/>
<keyword evidence="6 9" id="KW-0560">Oxidoreductase</keyword>
<evidence type="ECO:0000256" key="9">
    <source>
        <dbReference type="RuleBase" id="RU003691"/>
    </source>
</evidence>
<keyword evidence="13" id="KW-1185">Reference proteome</keyword>
<dbReference type="GO" id="GO:0050660">
    <property type="term" value="F:flavin adenine dinucleotide binding"/>
    <property type="evidence" value="ECO:0007669"/>
    <property type="project" value="InterPro"/>
</dbReference>
<organism evidence="12 13">
    <name type="scientific">Soboliphyme baturini</name>
    <dbReference type="NCBI Taxonomy" id="241478"/>
    <lineage>
        <taxon>Eukaryota</taxon>
        <taxon>Metazoa</taxon>
        <taxon>Ecdysozoa</taxon>
        <taxon>Nematoda</taxon>
        <taxon>Enoplea</taxon>
        <taxon>Dorylaimia</taxon>
        <taxon>Dioctophymatida</taxon>
        <taxon>Dioctophymatoidea</taxon>
        <taxon>Soboliphymatidae</taxon>
        <taxon>Soboliphyme</taxon>
    </lineage>
</organism>
<dbReference type="InterPro" id="IPR036188">
    <property type="entry name" value="FAD/NAD-bd_sf"/>
</dbReference>
<feature type="domain" description="FAD/NAD(P)-binding" evidence="11">
    <location>
        <begin position="33"/>
        <end position="266"/>
    </location>
</feature>
<dbReference type="FunFam" id="3.30.390.30:FF:000004">
    <property type="entry name" value="Thioredoxin reductase 1, cytoplasmic"/>
    <property type="match status" value="1"/>
</dbReference>
<dbReference type="Gene3D" id="3.30.390.30">
    <property type="match status" value="1"/>
</dbReference>
<dbReference type="GO" id="GO:0005829">
    <property type="term" value="C:cytosol"/>
    <property type="evidence" value="ECO:0007669"/>
    <property type="project" value="TreeGrafter"/>
</dbReference>
<dbReference type="PRINTS" id="PR00368">
    <property type="entry name" value="FADPNR"/>
</dbReference>
<dbReference type="InterPro" id="IPR016156">
    <property type="entry name" value="FAD/NAD-linked_Rdtase_dimer_sf"/>
</dbReference>
<evidence type="ECO:0000256" key="7">
    <source>
        <dbReference type="ARBA" id="ARBA00023157"/>
    </source>
</evidence>